<protein>
    <submittedName>
        <fullName evidence="1">Uncharacterized protein</fullName>
    </submittedName>
</protein>
<evidence type="ECO:0000313" key="2">
    <source>
        <dbReference type="Proteomes" id="UP000264330"/>
    </source>
</evidence>
<sequence>MIFNLNSFTFNQFFFGNLIEEKHNILINLFYEDSCILLLKLRKFDFEKEKWESFCYENL</sequence>
<organism evidence="1 2">
    <name type="scientific">Zunongwangia profunda</name>
    <dbReference type="NCBI Taxonomy" id="398743"/>
    <lineage>
        <taxon>Bacteria</taxon>
        <taxon>Pseudomonadati</taxon>
        <taxon>Bacteroidota</taxon>
        <taxon>Flavobacteriia</taxon>
        <taxon>Flavobacteriales</taxon>
        <taxon>Flavobacteriaceae</taxon>
        <taxon>Zunongwangia</taxon>
    </lineage>
</organism>
<evidence type="ECO:0000313" key="1">
    <source>
        <dbReference type="EMBL" id="HCV82606.1"/>
    </source>
</evidence>
<dbReference type="AlphaFoldDB" id="A0A3D5J5S5"/>
<dbReference type="EMBL" id="DPMF01000376">
    <property type="protein sequence ID" value="HCV82606.1"/>
    <property type="molecule type" value="Genomic_DNA"/>
</dbReference>
<gene>
    <name evidence="1" type="ORF">DGQ38_16320</name>
</gene>
<name>A0A3D5J5S5_9FLAO</name>
<comment type="caution">
    <text evidence="1">The sequence shown here is derived from an EMBL/GenBank/DDBJ whole genome shotgun (WGS) entry which is preliminary data.</text>
</comment>
<reference evidence="1 2" key="1">
    <citation type="journal article" date="2018" name="Nat. Biotechnol.">
        <title>A standardized bacterial taxonomy based on genome phylogeny substantially revises the tree of life.</title>
        <authorList>
            <person name="Parks D.H."/>
            <person name="Chuvochina M."/>
            <person name="Waite D.W."/>
            <person name="Rinke C."/>
            <person name="Skarshewski A."/>
            <person name="Chaumeil P.A."/>
            <person name="Hugenholtz P."/>
        </authorList>
    </citation>
    <scope>NUCLEOTIDE SEQUENCE [LARGE SCALE GENOMIC DNA]</scope>
    <source>
        <strain evidence="1">UBA9359</strain>
    </source>
</reference>
<proteinExistence type="predicted"/>
<dbReference type="Proteomes" id="UP000264330">
    <property type="component" value="Unassembled WGS sequence"/>
</dbReference>
<accession>A0A3D5J5S5</accession>